<gene>
    <name evidence="1" type="ORF">BDM02DRAFT_3108222</name>
</gene>
<dbReference type="EMBL" id="MU117965">
    <property type="protein sequence ID" value="KAF9653091.1"/>
    <property type="molecule type" value="Genomic_DNA"/>
</dbReference>
<sequence>MLLTSRLARSPLIRLERFAPTYDLNSLPPDTASPVPPAPTPTPTQATSPYDLHRPINPSPLRFVTNVPEQPPPEPLRPPTIADLGTPEGERADGFHRTRQQNLSVPKKVRFKGAEIIILPLPTLPTSPTIPTENIPAEARGPLDPSDVLNRANLVLSSIVSDEDTSLTSSENTHIFPTPYHEISAVGEFPDSPSVYSPTPPNSSTPPTTGLLESSNGSPKLVDVDLEDIDIGYHHPSVEQFSAREPSDEQPCGRERSTLIPSGVSHDAIAEHTPNRYHADSADALPWWGRVTVAAGSAVLSLARVWEKKAHATTAKSV</sequence>
<proteinExistence type="predicted"/>
<name>A0ACB6ZTV7_THEGA</name>
<keyword evidence="2" id="KW-1185">Reference proteome</keyword>
<comment type="caution">
    <text evidence="1">The sequence shown here is derived from an EMBL/GenBank/DDBJ whole genome shotgun (WGS) entry which is preliminary data.</text>
</comment>
<evidence type="ECO:0000313" key="1">
    <source>
        <dbReference type="EMBL" id="KAF9653091.1"/>
    </source>
</evidence>
<reference evidence="1" key="1">
    <citation type="submission" date="2019-10" db="EMBL/GenBank/DDBJ databases">
        <authorList>
            <consortium name="DOE Joint Genome Institute"/>
            <person name="Kuo A."/>
            <person name="Miyauchi S."/>
            <person name="Kiss E."/>
            <person name="Drula E."/>
            <person name="Kohler A."/>
            <person name="Sanchez-Garcia M."/>
            <person name="Andreopoulos B."/>
            <person name="Barry K.W."/>
            <person name="Bonito G."/>
            <person name="Buee M."/>
            <person name="Carver A."/>
            <person name="Chen C."/>
            <person name="Cichocki N."/>
            <person name="Clum A."/>
            <person name="Culley D."/>
            <person name="Crous P.W."/>
            <person name="Fauchery L."/>
            <person name="Girlanda M."/>
            <person name="Hayes R."/>
            <person name="Keri Z."/>
            <person name="Labutti K."/>
            <person name="Lipzen A."/>
            <person name="Lombard V."/>
            <person name="Magnuson J."/>
            <person name="Maillard F."/>
            <person name="Morin E."/>
            <person name="Murat C."/>
            <person name="Nolan M."/>
            <person name="Ohm R."/>
            <person name="Pangilinan J."/>
            <person name="Pereira M."/>
            <person name="Perotto S."/>
            <person name="Peter M."/>
            <person name="Riley R."/>
            <person name="Sitrit Y."/>
            <person name="Stielow B."/>
            <person name="Szollosi G."/>
            <person name="Zifcakova L."/>
            <person name="Stursova M."/>
            <person name="Spatafora J.W."/>
            <person name="Tedersoo L."/>
            <person name="Vaario L.-M."/>
            <person name="Yamada A."/>
            <person name="Yan M."/>
            <person name="Wang P."/>
            <person name="Xu J."/>
            <person name="Bruns T."/>
            <person name="Baldrian P."/>
            <person name="Vilgalys R."/>
            <person name="Henrissat B."/>
            <person name="Grigoriev I.V."/>
            <person name="Hibbett D."/>
            <person name="Nagy L.G."/>
            <person name="Martin F.M."/>
        </authorList>
    </citation>
    <scope>NUCLEOTIDE SEQUENCE</scope>
    <source>
        <strain evidence="1">P2</strain>
    </source>
</reference>
<dbReference type="Proteomes" id="UP000886501">
    <property type="component" value="Unassembled WGS sequence"/>
</dbReference>
<evidence type="ECO:0000313" key="2">
    <source>
        <dbReference type="Proteomes" id="UP000886501"/>
    </source>
</evidence>
<accession>A0ACB6ZTV7</accession>
<organism evidence="1 2">
    <name type="scientific">Thelephora ganbajun</name>
    <name type="common">Ganba fungus</name>
    <dbReference type="NCBI Taxonomy" id="370292"/>
    <lineage>
        <taxon>Eukaryota</taxon>
        <taxon>Fungi</taxon>
        <taxon>Dikarya</taxon>
        <taxon>Basidiomycota</taxon>
        <taxon>Agaricomycotina</taxon>
        <taxon>Agaricomycetes</taxon>
        <taxon>Thelephorales</taxon>
        <taxon>Thelephoraceae</taxon>
        <taxon>Thelephora</taxon>
    </lineage>
</organism>
<protein>
    <submittedName>
        <fullName evidence="1">Uncharacterized protein</fullName>
    </submittedName>
</protein>
<reference evidence="1" key="2">
    <citation type="journal article" date="2020" name="Nat. Commun.">
        <title>Large-scale genome sequencing of mycorrhizal fungi provides insights into the early evolution of symbiotic traits.</title>
        <authorList>
            <person name="Miyauchi S."/>
            <person name="Kiss E."/>
            <person name="Kuo A."/>
            <person name="Drula E."/>
            <person name="Kohler A."/>
            <person name="Sanchez-Garcia M."/>
            <person name="Morin E."/>
            <person name="Andreopoulos B."/>
            <person name="Barry K.W."/>
            <person name="Bonito G."/>
            <person name="Buee M."/>
            <person name="Carver A."/>
            <person name="Chen C."/>
            <person name="Cichocki N."/>
            <person name="Clum A."/>
            <person name="Culley D."/>
            <person name="Crous P.W."/>
            <person name="Fauchery L."/>
            <person name="Girlanda M."/>
            <person name="Hayes R.D."/>
            <person name="Keri Z."/>
            <person name="LaButti K."/>
            <person name="Lipzen A."/>
            <person name="Lombard V."/>
            <person name="Magnuson J."/>
            <person name="Maillard F."/>
            <person name="Murat C."/>
            <person name="Nolan M."/>
            <person name="Ohm R.A."/>
            <person name="Pangilinan J."/>
            <person name="Pereira M.F."/>
            <person name="Perotto S."/>
            <person name="Peter M."/>
            <person name="Pfister S."/>
            <person name="Riley R."/>
            <person name="Sitrit Y."/>
            <person name="Stielow J.B."/>
            <person name="Szollosi G."/>
            <person name="Zifcakova L."/>
            <person name="Stursova M."/>
            <person name="Spatafora J.W."/>
            <person name="Tedersoo L."/>
            <person name="Vaario L.M."/>
            <person name="Yamada A."/>
            <person name="Yan M."/>
            <person name="Wang P."/>
            <person name="Xu J."/>
            <person name="Bruns T."/>
            <person name="Baldrian P."/>
            <person name="Vilgalys R."/>
            <person name="Dunand C."/>
            <person name="Henrissat B."/>
            <person name="Grigoriev I.V."/>
            <person name="Hibbett D."/>
            <person name="Nagy L.G."/>
            <person name="Martin F.M."/>
        </authorList>
    </citation>
    <scope>NUCLEOTIDE SEQUENCE</scope>
    <source>
        <strain evidence="1">P2</strain>
    </source>
</reference>